<sequence>MLPPGVTVHSRCLALDLKLIECLWDADSPQGPESGLCQIVNEYVCPWCYEFKIESTSFADCFNTIFERKGRLVGVDSYDLHYEKALTVRPVVDPRPRRGEVPEYPVKWPVLSAFGNRPTFDYDRVQDRLLCLDRDKAEEGVCLQTFTFGDEVPAALPINGLPKDAQLRCMKYVPAVDALVVAVMSDACTAARMYQIDIFDSMSDSIDLLWVFDLPGRTAPRPFKLSPEVALNMCRSNRLQMAVAIIPPIEYRVLECKLRSGKTAFEPHRCEGGAVEGGRLHGLWVLGPNMILVTTGRPRQLHRVVRSSRQRICDLDRKDSICHTIAGEYDGFHALWFHDNWLEMEIDDKDDFPADTYNLTTFRVTVSRFTQDLSVNPPELYPNYGRQYGGRFSRWSYDIDDHPSACFHVRKVDRNYVNPAGNISRGYMRLELVQEGSSGDVVIEHR</sequence>
<gene>
    <name evidence="1" type="ORF">FOZ62_027439</name>
</gene>
<organism evidence="1 2">
    <name type="scientific">Perkinsus olseni</name>
    <name type="common">Perkinsus atlanticus</name>
    <dbReference type="NCBI Taxonomy" id="32597"/>
    <lineage>
        <taxon>Eukaryota</taxon>
        <taxon>Sar</taxon>
        <taxon>Alveolata</taxon>
        <taxon>Perkinsozoa</taxon>
        <taxon>Perkinsea</taxon>
        <taxon>Perkinsida</taxon>
        <taxon>Perkinsidae</taxon>
        <taxon>Perkinsus</taxon>
    </lineage>
</organism>
<protein>
    <submittedName>
        <fullName evidence="1">Uncharacterized protein</fullName>
    </submittedName>
</protein>
<reference evidence="1 2" key="1">
    <citation type="submission" date="2020-04" db="EMBL/GenBank/DDBJ databases">
        <title>Perkinsus olseni comparative genomics.</title>
        <authorList>
            <person name="Bogema D.R."/>
        </authorList>
    </citation>
    <scope>NUCLEOTIDE SEQUENCE [LARGE SCALE GENOMIC DNA]</scope>
    <source>
        <strain evidence="1">ATCC PRA-205</strain>
    </source>
</reference>
<proteinExistence type="predicted"/>
<name>A0A7J6UBL1_PEROL</name>
<accession>A0A7J6UBL1</accession>
<dbReference type="EMBL" id="JABANM010001250">
    <property type="protein sequence ID" value="KAF4754595.1"/>
    <property type="molecule type" value="Genomic_DNA"/>
</dbReference>
<comment type="caution">
    <text evidence="1">The sequence shown here is derived from an EMBL/GenBank/DDBJ whole genome shotgun (WGS) entry which is preliminary data.</text>
</comment>
<dbReference type="Proteomes" id="UP000574390">
    <property type="component" value="Unassembled WGS sequence"/>
</dbReference>
<evidence type="ECO:0000313" key="2">
    <source>
        <dbReference type="Proteomes" id="UP000574390"/>
    </source>
</evidence>
<dbReference type="AlphaFoldDB" id="A0A7J6UBL1"/>
<evidence type="ECO:0000313" key="1">
    <source>
        <dbReference type="EMBL" id="KAF4754595.1"/>
    </source>
</evidence>